<evidence type="ECO:0000313" key="1">
    <source>
        <dbReference type="EMBL" id="KAL2051023.1"/>
    </source>
</evidence>
<protein>
    <submittedName>
        <fullName evidence="1">Uncharacterized protein</fullName>
    </submittedName>
</protein>
<gene>
    <name evidence="1" type="ORF">ABVK25_008769</name>
</gene>
<reference evidence="1 2" key="1">
    <citation type="submission" date="2024-09" db="EMBL/GenBank/DDBJ databases">
        <title>Rethinking Asexuality: The Enigmatic Case of Functional Sexual Genes in Lepraria (Stereocaulaceae).</title>
        <authorList>
            <person name="Doellman M."/>
            <person name="Sun Y."/>
            <person name="Barcenas-Pena A."/>
            <person name="Lumbsch H.T."/>
            <person name="Grewe F."/>
        </authorList>
    </citation>
    <scope>NUCLEOTIDE SEQUENCE [LARGE SCALE GENOMIC DNA]</scope>
    <source>
        <strain evidence="1 2">Grewe 0041</strain>
    </source>
</reference>
<proteinExistence type="predicted"/>
<keyword evidence="2" id="KW-1185">Reference proteome</keyword>
<sequence length="135" mass="15161">MPSERRTSAGIAGSDPICPARRNKRQCRHAAHRIGVDRMKRVSTECRALVRDIREARVEIDFHPSVKNDVTQRFWKVMRRPAATHADRRAKLALLNTAQVWCSFQGDIANAAIYALESAINSVARGKVPTLSVRT</sequence>
<name>A0ABR4B5F8_9LECA</name>
<comment type="caution">
    <text evidence="1">The sequence shown here is derived from an EMBL/GenBank/DDBJ whole genome shotgun (WGS) entry which is preliminary data.</text>
</comment>
<dbReference type="Proteomes" id="UP001590951">
    <property type="component" value="Unassembled WGS sequence"/>
</dbReference>
<dbReference type="EMBL" id="JBHFEH010000040">
    <property type="protein sequence ID" value="KAL2051023.1"/>
    <property type="molecule type" value="Genomic_DNA"/>
</dbReference>
<organism evidence="1 2">
    <name type="scientific">Lepraria finkii</name>
    <dbReference type="NCBI Taxonomy" id="1340010"/>
    <lineage>
        <taxon>Eukaryota</taxon>
        <taxon>Fungi</taxon>
        <taxon>Dikarya</taxon>
        <taxon>Ascomycota</taxon>
        <taxon>Pezizomycotina</taxon>
        <taxon>Lecanoromycetes</taxon>
        <taxon>OSLEUM clade</taxon>
        <taxon>Lecanoromycetidae</taxon>
        <taxon>Lecanorales</taxon>
        <taxon>Lecanorineae</taxon>
        <taxon>Stereocaulaceae</taxon>
        <taxon>Lepraria</taxon>
    </lineage>
</organism>
<accession>A0ABR4B5F8</accession>
<evidence type="ECO:0000313" key="2">
    <source>
        <dbReference type="Proteomes" id="UP001590951"/>
    </source>
</evidence>